<dbReference type="EMBL" id="BDSP01000255">
    <property type="protein sequence ID" value="GAX27304.1"/>
    <property type="molecule type" value="Genomic_DNA"/>
</dbReference>
<feature type="region of interest" description="Disordered" evidence="2">
    <location>
        <begin position="138"/>
        <end position="158"/>
    </location>
</feature>
<comment type="caution">
    <text evidence="3">The sequence shown here is derived from an EMBL/GenBank/DDBJ whole genome shotgun (WGS) entry which is preliminary data.</text>
</comment>
<accession>A0A1Z5KLV6</accession>
<name>A0A1Z5KLV6_FISSO</name>
<dbReference type="InParanoid" id="A0A1Z5KLV6"/>
<sequence length="295" mass="33392">MRITCVSVMGGAIATVGVLSTDGFLTPNPANSVMLSRNRQSRLMDQVTIEYCTGCRWGLRSFWLAQELLTTFQDEAALEAVTLIPCRPPMPGGMFFVQCWKDKRNAEVLWDRFEEGSFPDSKELKQLLRDEISPKKFLGHSDTKDRQESQESALIQDDSKSIERGDQIITQVSLSGTKTPSLSITYCTGCRWLYRAAYFGLEVLTTFDQELNSFSLIPSRPPNKGGQFIIILDDEVIWDREREGGFPEVSQLKRMIRDRLAPGKDLGHIDEKVEALVDEMDDDESEEARRFFGVA</sequence>
<protein>
    <recommendedName>
        <fullName evidence="5">Selenoprotein W</fullName>
    </recommendedName>
</protein>
<feature type="compositionally biased region" description="Basic and acidic residues" evidence="2">
    <location>
        <begin position="138"/>
        <end position="149"/>
    </location>
</feature>
<evidence type="ECO:0000313" key="3">
    <source>
        <dbReference type="EMBL" id="GAX27304.1"/>
    </source>
</evidence>
<dbReference type="NCBIfam" id="TIGR02174">
    <property type="entry name" value="CXXU_selWTH"/>
    <property type="match status" value="2"/>
</dbReference>
<dbReference type="InterPro" id="IPR036249">
    <property type="entry name" value="Thioredoxin-like_sf"/>
</dbReference>
<keyword evidence="4" id="KW-1185">Reference proteome</keyword>
<evidence type="ECO:0008006" key="5">
    <source>
        <dbReference type="Google" id="ProtNLM"/>
    </source>
</evidence>
<dbReference type="Pfam" id="PF10262">
    <property type="entry name" value="Rdx"/>
    <property type="match status" value="2"/>
</dbReference>
<gene>
    <name evidence="3" type="ORF">FisN_23Lh127</name>
</gene>
<proteinExistence type="predicted"/>
<dbReference type="PANTHER" id="PTHR36417">
    <property type="entry name" value="SELENOPROTEIN DOMAIN PROTEIN (AFU_ORTHOLOGUE AFUA_1G05220)"/>
    <property type="match status" value="1"/>
</dbReference>
<evidence type="ECO:0000256" key="1">
    <source>
        <dbReference type="ARBA" id="ARBA00023284"/>
    </source>
</evidence>
<dbReference type="SUPFAM" id="SSF52833">
    <property type="entry name" value="Thioredoxin-like"/>
    <property type="match status" value="2"/>
</dbReference>
<reference evidence="3 4" key="1">
    <citation type="journal article" date="2015" name="Plant Cell">
        <title>Oil accumulation by the oleaginous diatom Fistulifera solaris as revealed by the genome and transcriptome.</title>
        <authorList>
            <person name="Tanaka T."/>
            <person name="Maeda Y."/>
            <person name="Veluchamy A."/>
            <person name="Tanaka M."/>
            <person name="Abida H."/>
            <person name="Marechal E."/>
            <person name="Bowler C."/>
            <person name="Muto M."/>
            <person name="Sunaga Y."/>
            <person name="Tanaka M."/>
            <person name="Yoshino T."/>
            <person name="Taniguchi T."/>
            <person name="Fukuda Y."/>
            <person name="Nemoto M."/>
            <person name="Matsumoto M."/>
            <person name="Wong P.S."/>
            <person name="Aburatani S."/>
            <person name="Fujibuchi W."/>
        </authorList>
    </citation>
    <scope>NUCLEOTIDE SEQUENCE [LARGE SCALE GENOMIC DNA]</scope>
    <source>
        <strain evidence="3 4">JPCC DA0580</strain>
    </source>
</reference>
<evidence type="ECO:0000313" key="4">
    <source>
        <dbReference type="Proteomes" id="UP000198406"/>
    </source>
</evidence>
<dbReference type="PANTHER" id="PTHR36417:SF2">
    <property type="entry name" value="SELENOPROTEIN DOMAIN PROTEIN (AFU_ORTHOLOGUE AFUA_1G05220)"/>
    <property type="match status" value="1"/>
</dbReference>
<dbReference type="InterPro" id="IPR011893">
    <property type="entry name" value="Selenoprotein_Rdx-typ"/>
</dbReference>
<dbReference type="Gene3D" id="3.40.30.10">
    <property type="entry name" value="Glutaredoxin"/>
    <property type="match status" value="2"/>
</dbReference>
<evidence type="ECO:0000256" key="2">
    <source>
        <dbReference type="SAM" id="MobiDB-lite"/>
    </source>
</evidence>
<dbReference type="AlphaFoldDB" id="A0A1Z5KLV6"/>
<organism evidence="3 4">
    <name type="scientific">Fistulifera solaris</name>
    <name type="common">Oleaginous diatom</name>
    <dbReference type="NCBI Taxonomy" id="1519565"/>
    <lineage>
        <taxon>Eukaryota</taxon>
        <taxon>Sar</taxon>
        <taxon>Stramenopiles</taxon>
        <taxon>Ochrophyta</taxon>
        <taxon>Bacillariophyta</taxon>
        <taxon>Bacillariophyceae</taxon>
        <taxon>Bacillariophycidae</taxon>
        <taxon>Naviculales</taxon>
        <taxon>Naviculaceae</taxon>
        <taxon>Fistulifera</taxon>
    </lineage>
</organism>
<keyword evidence="1" id="KW-0676">Redox-active center</keyword>
<dbReference type="Proteomes" id="UP000198406">
    <property type="component" value="Unassembled WGS sequence"/>
</dbReference>
<dbReference type="OrthoDB" id="60822at2759"/>